<gene>
    <name evidence="3" type="ORF">IRJ16_15085</name>
</gene>
<keyword evidence="4" id="KW-1185">Reference proteome</keyword>
<dbReference type="Gene3D" id="3.60.21.10">
    <property type="match status" value="1"/>
</dbReference>
<evidence type="ECO:0000259" key="2">
    <source>
        <dbReference type="Pfam" id="PF00149"/>
    </source>
</evidence>
<feature type="domain" description="Calcineurin-like phosphoesterase" evidence="2">
    <location>
        <begin position="90"/>
        <end position="299"/>
    </location>
</feature>
<name>A0A929L4R5_9SPHI</name>
<evidence type="ECO:0000256" key="1">
    <source>
        <dbReference type="SAM" id="SignalP"/>
    </source>
</evidence>
<dbReference type="Proteomes" id="UP000622475">
    <property type="component" value="Unassembled WGS sequence"/>
</dbReference>
<dbReference type="InterPro" id="IPR004843">
    <property type="entry name" value="Calcineurin-like_PHP"/>
</dbReference>
<dbReference type="EMBL" id="JADFFL010000005">
    <property type="protein sequence ID" value="MBE9663211.1"/>
    <property type="molecule type" value="Genomic_DNA"/>
</dbReference>
<reference evidence="3" key="1">
    <citation type="submission" date="2020-10" db="EMBL/GenBank/DDBJ databases">
        <title>Mucilaginibacter mali sp. nov., isolated from rhizosphere soil of apple orchard.</title>
        <authorList>
            <person name="Lee J.-S."/>
            <person name="Kim H.S."/>
            <person name="Kim J.-S."/>
        </authorList>
    </citation>
    <scope>NUCLEOTIDE SEQUENCE</scope>
    <source>
        <strain evidence="3">KCTC 22746</strain>
    </source>
</reference>
<proteinExistence type="predicted"/>
<organism evidence="3 4">
    <name type="scientific">Mucilaginibacter myungsuensis</name>
    <dbReference type="NCBI Taxonomy" id="649104"/>
    <lineage>
        <taxon>Bacteria</taxon>
        <taxon>Pseudomonadati</taxon>
        <taxon>Bacteroidota</taxon>
        <taxon>Sphingobacteriia</taxon>
        <taxon>Sphingobacteriales</taxon>
        <taxon>Sphingobacteriaceae</taxon>
        <taxon>Mucilaginibacter</taxon>
    </lineage>
</organism>
<dbReference type="PANTHER" id="PTHR46546">
    <property type="entry name" value="SHEWANELLA-LIKE PROTEIN PHOSPHATASE 1"/>
    <property type="match status" value="1"/>
</dbReference>
<feature type="chain" id="PRO_5036896983" evidence="1">
    <location>
        <begin position="19"/>
        <end position="362"/>
    </location>
</feature>
<dbReference type="PANTHER" id="PTHR46546:SF4">
    <property type="entry name" value="SHEWANELLA-LIKE PROTEIN PHOSPHATASE 1"/>
    <property type="match status" value="1"/>
</dbReference>
<dbReference type="AlphaFoldDB" id="A0A929L4R5"/>
<dbReference type="GO" id="GO:0016787">
    <property type="term" value="F:hydrolase activity"/>
    <property type="evidence" value="ECO:0007669"/>
    <property type="project" value="InterPro"/>
</dbReference>
<accession>A0A929L4R5</accession>
<evidence type="ECO:0000313" key="4">
    <source>
        <dbReference type="Proteomes" id="UP000622475"/>
    </source>
</evidence>
<protein>
    <submittedName>
        <fullName evidence="3">Metallophosphoesterase</fullName>
    </submittedName>
</protein>
<comment type="caution">
    <text evidence="3">The sequence shown here is derived from an EMBL/GenBank/DDBJ whole genome shotgun (WGS) entry which is preliminary data.</text>
</comment>
<dbReference type="Pfam" id="PF00149">
    <property type="entry name" value="Metallophos"/>
    <property type="match status" value="1"/>
</dbReference>
<feature type="signal peptide" evidence="1">
    <location>
        <begin position="1"/>
        <end position="18"/>
    </location>
</feature>
<dbReference type="RefSeq" id="WP_194112429.1">
    <property type="nucleotide sequence ID" value="NZ_JADFFL010000005.1"/>
</dbReference>
<dbReference type="InterPro" id="IPR029052">
    <property type="entry name" value="Metallo-depent_PP-like"/>
</dbReference>
<evidence type="ECO:0000313" key="3">
    <source>
        <dbReference type="EMBL" id="MBE9663211.1"/>
    </source>
</evidence>
<sequence>MKIRLLFLLNLLSIGAYAQMTDGPYVFVRNGRTVQKSLSMKDGRAVVNADSLGKVSEIAVEVSSHPEWTFKVKLRSALSIAKPVSKGASKMLFLSDIEGEFAAFRSILLANGVIDEKYRWTYGQGQLIIAGDLFDRGKEVLPYLWLLYKLEAEGNVHVILGNHDIMNLQGDFRYVAPEYKANAKLMGESYADLFAANTELGRWLRTKNVIEKVGDVLVLHGGVSPAVNKMGWSLNRINNTARSFYTTPMKSLPDSLKDLMGGQGLFWYRGYFSAPKTTMAAVDSTLQLFSAKTILVGHTILAKNIAVYYHGKVIGVDVNQHAGKHNAALLENGQWFLLDDKGSKQPLVYRKENDEVKAGDIN</sequence>
<keyword evidence="1" id="KW-0732">Signal</keyword>
<dbReference type="SUPFAM" id="SSF56300">
    <property type="entry name" value="Metallo-dependent phosphatases"/>
    <property type="match status" value="1"/>
</dbReference>